<keyword evidence="1" id="KW-0723">Serine/threonine-protein kinase</keyword>
<keyword evidence="1" id="KW-0808">Transferase</keyword>
<sequence length="170" mass="17802">MDHHRSPRAPAQAAYLVAPQQQAGPAETGCRLTRGGSTGAGGSLSAVWTLPALPASVPQARHLLRAALTGWGVAASAEAELLADELVTNAVRHGRGPVRLQIRLRVSGERLLLRCEVGDRGHGMPQLRPAGIEDEGGRGLALVAGLARAWGCARTRSGKVVWFDVPVEAC</sequence>
<dbReference type="GO" id="GO:0005524">
    <property type="term" value="F:ATP binding"/>
    <property type="evidence" value="ECO:0007669"/>
    <property type="project" value="UniProtKB-KW"/>
</dbReference>
<dbReference type="Pfam" id="PF13581">
    <property type="entry name" value="HATPase_c_2"/>
    <property type="match status" value="1"/>
</dbReference>
<gene>
    <name evidence="3" type="ORF">ACFFR3_08125</name>
</gene>
<keyword evidence="1" id="KW-0418">Kinase</keyword>
<dbReference type="InterPro" id="IPR003594">
    <property type="entry name" value="HATPase_dom"/>
</dbReference>
<dbReference type="InterPro" id="IPR050267">
    <property type="entry name" value="Anti-sigma-factor_SerPK"/>
</dbReference>
<organism evidence="3 4">
    <name type="scientific">Nonomuraea salmonea</name>
    <dbReference type="NCBI Taxonomy" id="46181"/>
    <lineage>
        <taxon>Bacteria</taxon>
        <taxon>Bacillati</taxon>
        <taxon>Actinomycetota</taxon>
        <taxon>Actinomycetes</taxon>
        <taxon>Streptosporangiales</taxon>
        <taxon>Streptosporangiaceae</taxon>
        <taxon>Nonomuraea</taxon>
    </lineage>
</organism>
<evidence type="ECO:0000313" key="4">
    <source>
        <dbReference type="Proteomes" id="UP001589568"/>
    </source>
</evidence>
<dbReference type="Gene3D" id="3.30.565.10">
    <property type="entry name" value="Histidine kinase-like ATPase, C-terminal domain"/>
    <property type="match status" value="1"/>
</dbReference>
<reference evidence="3 4" key="1">
    <citation type="submission" date="2024-09" db="EMBL/GenBank/DDBJ databases">
        <authorList>
            <person name="Sun Q."/>
            <person name="Mori K."/>
        </authorList>
    </citation>
    <scope>NUCLEOTIDE SEQUENCE [LARGE SCALE GENOMIC DNA]</scope>
    <source>
        <strain evidence="3 4">JCM 3324</strain>
    </source>
</reference>
<keyword evidence="4" id="KW-1185">Reference proteome</keyword>
<feature type="domain" description="Histidine kinase/HSP90-like ATPase" evidence="2">
    <location>
        <begin position="50"/>
        <end position="163"/>
    </location>
</feature>
<dbReference type="PANTHER" id="PTHR35526:SF3">
    <property type="entry name" value="ANTI-SIGMA-F FACTOR RSBW"/>
    <property type="match status" value="1"/>
</dbReference>
<accession>A0ABV5NHH4</accession>
<dbReference type="InterPro" id="IPR036890">
    <property type="entry name" value="HATPase_C_sf"/>
</dbReference>
<keyword evidence="3" id="KW-0547">Nucleotide-binding</keyword>
<protein>
    <submittedName>
        <fullName evidence="3">ATP-binding protein</fullName>
    </submittedName>
</protein>
<evidence type="ECO:0000256" key="1">
    <source>
        <dbReference type="ARBA" id="ARBA00022527"/>
    </source>
</evidence>
<dbReference type="CDD" id="cd16936">
    <property type="entry name" value="HATPase_RsbW-like"/>
    <property type="match status" value="1"/>
</dbReference>
<keyword evidence="3" id="KW-0067">ATP-binding</keyword>
<evidence type="ECO:0000313" key="3">
    <source>
        <dbReference type="EMBL" id="MFB9469471.1"/>
    </source>
</evidence>
<dbReference type="EMBL" id="JBHMCF010000008">
    <property type="protein sequence ID" value="MFB9469471.1"/>
    <property type="molecule type" value="Genomic_DNA"/>
</dbReference>
<proteinExistence type="predicted"/>
<evidence type="ECO:0000259" key="2">
    <source>
        <dbReference type="Pfam" id="PF13581"/>
    </source>
</evidence>
<dbReference type="Proteomes" id="UP001589568">
    <property type="component" value="Unassembled WGS sequence"/>
</dbReference>
<dbReference type="PANTHER" id="PTHR35526">
    <property type="entry name" value="ANTI-SIGMA-F FACTOR RSBW-RELATED"/>
    <property type="match status" value="1"/>
</dbReference>
<name>A0ABV5NHH4_9ACTN</name>
<comment type="caution">
    <text evidence="3">The sequence shown here is derived from an EMBL/GenBank/DDBJ whole genome shotgun (WGS) entry which is preliminary data.</text>
</comment>
<dbReference type="RefSeq" id="WP_364373019.1">
    <property type="nucleotide sequence ID" value="NZ_JBHMCF010000008.1"/>
</dbReference>
<dbReference type="SUPFAM" id="SSF55874">
    <property type="entry name" value="ATPase domain of HSP90 chaperone/DNA topoisomerase II/histidine kinase"/>
    <property type="match status" value="1"/>
</dbReference>